<dbReference type="AlphaFoldDB" id="A0A3P6S840"/>
<dbReference type="Gene3D" id="3.30.70.330">
    <property type="match status" value="1"/>
</dbReference>
<evidence type="ECO:0000313" key="2">
    <source>
        <dbReference type="Proteomes" id="UP000271098"/>
    </source>
</evidence>
<keyword evidence="2" id="KW-1185">Reference proteome</keyword>
<dbReference type="InterPro" id="IPR012677">
    <property type="entry name" value="Nucleotide-bd_a/b_plait_sf"/>
</dbReference>
<dbReference type="SUPFAM" id="SSF54928">
    <property type="entry name" value="RNA-binding domain, RBD"/>
    <property type="match status" value="1"/>
</dbReference>
<dbReference type="EMBL" id="UYRT01029871">
    <property type="protein sequence ID" value="VDK70626.1"/>
    <property type="molecule type" value="Genomic_DNA"/>
</dbReference>
<evidence type="ECO:0000313" key="1">
    <source>
        <dbReference type="EMBL" id="VDK70626.1"/>
    </source>
</evidence>
<dbReference type="OrthoDB" id="78437at2759"/>
<organism evidence="1 2">
    <name type="scientific">Gongylonema pulchrum</name>
    <dbReference type="NCBI Taxonomy" id="637853"/>
    <lineage>
        <taxon>Eukaryota</taxon>
        <taxon>Metazoa</taxon>
        <taxon>Ecdysozoa</taxon>
        <taxon>Nematoda</taxon>
        <taxon>Chromadorea</taxon>
        <taxon>Rhabditida</taxon>
        <taxon>Spirurina</taxon>
        <taxon>Spiruromorpha</taxon>
        <taxon>Spiruroidea</taxon>
        <taxon>Gongylonematidae</taxon>
        <taxon>Gongylonema</taxon>
    </lineage>
</organism>
<dbReference type="Proteomes" id="UP000271098">
    <property type="component" value="Unassembled WGS sequence"/>
</dbReference>
<dbReference type="GO" id="GO:0003676">
    <property type="term" value="F:nucleic acid binding"/>
    <property type="evidence" value="ECO:0007669"/>
    <property type="project" value="InterPro"/>
</dbReference>
<reference evidence="1 2" key="1">
    <citation type="submission" date="2018-11" db="EMBL/GenBank/DDBJ databases">
        <authorList>
            <consortium name="Pathogen Informatics"/>
        </authorList>
    </citation>
    <scope>NUCLEOTIDE SEQUENCE [LARGE SCALE GENOMIC DNA]</scope>
</reference>
<dbReference type="InterPro" id="IPR035979">
    <property type="entry name" value="RBD_domain_sf"/>
</dbReference>
<evidence type="ECO:0008006" key="3">
    <source>
        <dbReference type="Google" id="ProtNLM"/>
    </source>
</evidence>
<sequence length="88" mass="10225">MARAQAAAEAKNEVWTIRTKKLLVLGIPHNTSVQEIIDYFSEWGFVEKVHICTNFTPGIVVMQALFDYAFVFYTAYEEVSVKLFFFFF</sequence>
<accession>A0A3P6S840</accession>
<name>A0A3P6S840_9BILA</name>
<proteinExistence type="predicted"/>
<gene>
    <name evidence="1" type="ORF">GPUH_LOCUS9304</name>
</gene>
<protein>
    <recommendedName>
        <fullName evidence="3">RRM domain-containing protein</fullName>
    </recommendedName>
</protein>